<comment type="subcellular location">
    <subcellularLocation>
        <location evidence="1">Nucleus</location>
        <location evidence="1">Nucleoplasm</location>
    </subcellularLocation>
</comment>
<dbReference type="PANTHER" id="PTHR13798:SF11">
    <property type="entry name" value="RNA-BINDING PROTEIN 7-RELATED"/>
    <property type="match status" value="1"/>
</dbReference>
<dbReference type="Proteomes" id="UP000751190">
    <property type="component" value="Unassembled WGS sequence"/>
</dbReference>
<evidence type="ECO:0000259" key="6">
    <source>
        <dbReference type="PROSITE" id="PS50102"/>
    </source>
</evidence>
<feature type="compositionally biased region" description="Basic and acidic residues" evidence="5">
    <location>
        <begin position="169"/>
        <end position="200"/>
    </location>
</feature>
<reference evidence="7" key="1">
    <citation type="submission" date="2021-05" db="EMBL/GenBank/DDBJ databases">
        <title>The genome of the haptophyte Pavlova lutheri (Diacronema luteri, Pavlovales) - a model for lipid biosynthesis in eukaryotic algae.</title>
        <authorList>
            <person name="Hulatt C.J."/>
            <person name="Posewitz M.C."/>
        </authorList>
    </citation>
    <scope>NUCLEOTIDE SEQUENCE</scope>
    <source>
        <strain evidence="7">NIVA-4/92</strain>
    </source>
</reference>
<evidence type="ECO:0000256" key="5">
    <source>
        <dbReference type="SAM" id="MobiDB-lite"/>
    </source>
</evidence>
<keyword evidence="3" id="KW-0539">Nucleus</keyword>
<dbReference type="Pfam" id="PF00076">
    <property type="entry name" value="RRM_1"/>
    <property type="match status" value="1"/>
</dbReference>
<name>A0A8J6CFS3_DIALT</name>
<dbReference type="AlphaFoldDB" id="A0A8J6CFS3"/>
<dbReference type="InterPro" id="IPR052285">
    <property type="entry name" value="NEXT_complex_subunit"/>
</dbReference>
<feature type="region of interest" description="Disordered" evidence="5">
    <location>
        <begin position="161"/>
        <end position="226"/>
    </location>
</feature>
<comment type="caution">
    <text evidence="7">The sequence shown here is derived from an EMBL/GenBank/DDBJ whole genome shotgun (WGS) entry which is preliminary data.</text>
</comment>
<dbReference type="OMA" id="FVTYQHK"/>
<organism evidence="7 8">
    <name type="scientific">Diacronema lutheri</name>
    <name type="common">Unicellular marine alga</name>
    <name type="synonym">Monochrysis lutheri</name>
    <dbReference type="NCBI Taxonomy" id="2081491"/>
    <lineage>
        <taxon>Eukaryota</taxon>
        <taxon>Haptista</taxon>
        <taxon>Haptophyta</taxon>
        <taxon>Pavlovophyceae</taxon>
        <taxon>Pavlovales</taxon>
        <taxon>Pavlovaceae</taxon>
        <taxon>Diacronema</taxon>
    </lineage>
</organism>
<sequence>MAALPPFNPLEELPPPFLGGPEAKDVQPVLPDLAFDAPNAGALGATPSATLFVGNVDTTLPDIEGVLLELFMQMGHVQAVSVPREKGGRLRGFAFCDFADPRSAHYALSVLNGLRLGSRNIRLELKGGSLAPAPTPPVPQQPALSRAIEEAVAHIDDHLRASHGARAGTDPRARPPPRSFDDGRPGSQRYREDAYADERSQRRRVSGSPPRHGYERRHDAGGCDRR</sequence>
<dbReference type="EMBL" id="JAGTXO010000009">
    <property type="protein sequence ID" value="KAG8465953.1"/>
    <property type="molecule type" value="Genomic_DNA"/>
</dbReference>
<dbReference type="InterPro" id="IPR035979">
    <property type="entry name" value="RBD_domain_sf"/>
</dbReference>
<dbReference type="SMART" id="SM00360">
    <property type="entry name" value="RRM"/>
    <property type="match status" value="1"/>
</dbReference>
<dbReference type="SUPFAM" id="SSF54928">
    <property type="entry name" value="RNA-binding domain, RBD"/>
    <property type="match status" value="1"/>
</dbReference>
<protein>
    <recommendedName>
        <fullName evidence="6">RRM domain-containing protein</fullName>
    </recommendedName>
</protein>
<feature type="domain" description="RRM" evidence="6">
    <location>
        <begin position="49"/>
        <end position="128"/>
    </location>
</feature>
<evidence type="ECO:0000256" key="1">
    <source>
        <dbReference type="ARBA" id="ARBA00004642"/>
    </source>
</evidence>
<feature type="compositionally biased region" description="Basic and acidic residues" evidence="5">
    <location>
        <begin position="212"/>
        <end position="226"/>
    </location>
</feature>
<accession>A0A8J6CFS3</accession>
<dbReference type="GO" id="GO:0003727">
    <property type="term" value="F:single-stranded RNA binding"/>
    <property type="evidence" value="ECO:0007669"/>
    <property type="project" value="TreeGrafter"/>
</dbReference>
<evidence type="ECO:0000256" key="2">
    <source>
        <dbReference type="ARBA" id="ARBA00022884"/>
    </source>
</evidence>
<keyword evidence="2 4" id="KW-0694">RNA-binding</keyword>
<dbReference type="Gene3D" id="3.30.70.330">
    <property type="match status" value="1"/>
</dbReference>
<evidence type="ECO:0000313" key="8">
    <source>
        <dbReference type="Proteomes" id="UP000751190"/>
    </source>
</evidence>
<keyword evidence="8" id="KW-1185">Reference proteome</keyword>
<dbReference type="InterPro" id="IPR012677">
    <property type="entry name" value="Nucleotide-bd_a/b_plait_sf"/>
</dbReference>
<dbReference type="OrthoDB" id="407442at2759"/>
<evidence type="ECO:0000256" key="3">
    <source>
        <dbReference type="ARBA" id="ARBA00023242"/>
    </source>
</evidence>
<dbReference type="GO" id="GO:0000381">
    <property type="term" value="P:regulation of alternative mRNA splicing, via spliceosome"/>
    <property type="evidence" value="ECO:0007669"/>
    <property type="project" value="TreeGrafter"/>
</dbReference>
<dbReference type="PROSITE" id="PS50102">
    <property type="entry name" value="RRM"/>
    <property type="match status" value="1"/>
</dbReference>
<proteinExistence type="predicted"/>
<gene>
    <name evidence="7" type="ORF">KFE25_005523</name>
</gene>
<dbReference type="GO" id="GO:0005654">
    <property type="term" value="C:nucleoplasm"/>
    <property type="evidence" value="ECO:0007669"/>
    <property type="project" value="UniProtKB-SubCell"/>
</dbReference>
<dbReference type="PANTHER" id="PTHR13798">
    <property type="entry name" value="RNA BINDING MOTIF RBM PROTEIN -RELATED"/>
    <property type="match status" value="1"/>
</dbReference>
<dbReference type="InterPro" id="IPR000504">
    <property type="entry name" value="RRM_dom"/>
</dbReference>
<evidence type="ECO:0000313" key="7">
    <source>
        <dbReference type="EMBL" id="KAG8465953.1"/>
    </source>
</evidence>
<evidence type="ECO:0000256" key="4">
    <source>
        <dbReference type="PROSITE-ProRule" id="PRU00176"/>
    </source>
</evidence>